<dbReference type="Gramene" id="mRNA:HanXRQr2_Chr12g0544851">
    <property type="protein sequence ID" value="mRNA:HanXRQr2_Chr12g0544851"/>
    <property type="gene ID" value="HanXRQr2_Chr12g0544851"/>
</dbReference>
<dbReference type="Proteomes" id="UP000215914">
    <property type="component" value="Unassembled WGS sequence"/>
</dbReference>
<sequence length="56" mass="6098">MQKEKLRRVTCIPETVKYGISNFTRIGAFLSGAASSAVILGSLNSALNMQLIPWKS</sequence>
<dbReference type="AlphaFoldDB" id="A0A9K3MWL5"/>
<name>A0A9K3MWL5_HELAN</name>
<evidence type="ECO:0000256" key="1">
    <source>
        <dbReference type="SAM" id="Phobius"/>
    </source>
</evidence>
<keyword evidence="1" id="KW-1133">Transmembrane helix</keyword>
<protein>
    <submittedName>
        <fullName evidence="2">Uncharacterized protein</fullName>
    </submittedName>
</protein>
<keyword evidence="1" id="KW-0472">Membrane</keyword>
<keyword evidence="1" id="KW-0812">Transmembrane</keyword>
<gene>
    <name evidence="2" type="ORF">HanXRQr2_Chr12g0544851</name>
</gene>
<accession>A0A9K3MWL5</accession>
<organism evidence="2 3">
    <name type="scientific">Helianthus annuus</name>
    <name type="common">Common sunflower</name>
    <dbReference type="NCBI Taxonomy" id="4232"/>
    <lineage>
        <taxon>Eukaryota</taxon>
        <taxon>Viridiplantae</taxon>
        <taxon>Streptophyta</taxon>
        <taxon>Embryophyta</taxon>
        <taxon>Tracheophyta</taxon>
        <taxon>Spermatophyta</taxon>
        <taxon>Magnoliopsida</taxon>
        <taxon>eudicotyledons</taxon>
        <taxon>Gunneridae</taxon>
        <taxon>Pentapetalae</taxon>
        <taxon>asterids</taxon>
        <taxon>campanulids</taxon>
        <taxon>Asterales</taxon>
        <taxon>Asteraceae</taxon>
        <taxon>Asteroideae</taxon>
        <taxon>Heliantheae alliance</taxon>
        <taxon>Heliantheae</taxon>
        <taxon>Helianthus</taxon>
    </lineage>
</organism>
<proteinExistence type="predicted"/>
<comment type="caution">
    <text evidence="2">The sequence shown here is derived from an EMBL/GenBank/DDBJ whole genome shotgun (WGS) entry which is preliminary data.</text>
</comment>
<dbReference type="EMBL" id="MNCJ02000327">
    <property type="protein sequence ID" value="KAF5778208.1"/>
    <property type="molecule type" value="Genomic_DNA"/>
</dbReference>
<keyword evidence="3" id="KW-1185">Reference proteome</keyword>
<feature type="transmembrane region" description="Helical" evidence="1">
    <location>
        <begin position="26"/>
        <end position="47"/>
    </location>
</feature>
<reference evidence="2" key="1">
    <citation type="journal article" date="2017" name="Nature">
        <title>The sunflower genome provides insights into oil metabolism, flowering and Asterid evolution.</title>
        <authorList>
            <person name="Badouin H."/>
            <person name="Gouzy J."/>
            <person name="Grassa C.J."/>
            <person name="Murat F."/>
            <person name="Staton S.E."/>
            <person name="Cottret L."/>
            <person name="Lelandais-Briere C."/>
            <person name="Owens G.L."/>
            <person name="Carrere S."/>
            <person name="Mayjonade B."/>
            <person name="Legrand L."/>
            <person name="Gill N."/>
            <person name="Kane N.C."/>
            <person name="Bowers J.E."/>
            <person name="Hubner S."/>
            <person name="Bellec A."/>
            <person name="Berard A."/>
            <person name="Berges H."/>
            <person name="Blanchet N."/>
            <person name="Boniface M.C."/>
            <person name="Brunel D."/>
            <person name="Catrice O."/>
            <person name="Chaidir N."/>
            <person name="Claudel C."/>
            <person name="Donnadieu C."/>
            <person name="Faraut T."/>
            <person name="Fievet G."/>
            <person name="Helmstetter N."/>
            <person name="King M."/>
            <person name="Knapp S.J."/>
            <person name="Lai Z."/>
            <person name="Le Paslier M.C."/>
            <person name="Lippi Y."/>
            <person name="Lorenzon L."/>
            <person name="Mandel J.R."/>
            <person name="Marage G."/>
            <person name="Marchand G."/>
            <person name="Marquand E."/>
            <person name="Bret-Mestries E."/>
            <person name="Morien E."/>
            <person name="Nambeesan S."/>
            <person name="Nguyen T."/>
            <person name="Pegot-Espagnet P."/>
            <person name="Pouilly N."/>
            <person name="Raftis F."/>
            <person name="Sallet E."/>
            <person name="Schiex T."/>
            <person name="Thomas J."/>
            <person name="Vandecasteele C."/>
            <person name="Vares D."/>
            <person name="Vear F."/>
            <person name="Vautrin S."/>
            <person name="Crespi M."/>
            <person name="Mangin B."/>
            <person name="Burke J.M."/>
            <person name="Salse J."/>
            <person name="Munos S."/>
            <person name="Vincourt P."/>
            <person name="Rieseberg L.H."/>
            <person name="Langlade N.B."/>
        </authorList>
    </citation>
    <scope>NUCLEOTIDE SEQUENCE</scope>
    <source>
        <tissue evidence="2">Leaves</tissue>
    </source>
</reference>
<reference evidence="2" key="2">
    <citation type="submission" date="2020-06" db="EMBL/GenBank/DDBJ databases">
        <title>Helianthus annuus Genome sequencing and assembly Release 2.</title>
        <authorList>
            <person name="Gouzy J."/>
            <person name="Langlade N."/>
            <person name="Munos S."/>
        </authorList>
    </citation>
    <scope>NUCLEOTIDE SEQUENCE</scope>
    <source>
        <tissue evidence="2">Leaves</tissue>
    </source>
</reference>
<evidence type="ECO:0000313" key="2">
    <source>
        <dbReference type="EMBL" id="KAF5778208.1"/>
    </source>
</evidence>
<evidence type="ECO:0000313" key="3">
    <source>
        <dbReference type="Proteomes" id="UP000215914"/>
    </source>
</evidence>